<reference evidence="3 4" key="1">
    <citation type="submission" date="2019-04" db="EMBL/GenBank/DDBJ databases">
        <title>Three New Species of Nocardioides, Nocardioides euryhalodurans sp. nov., Nocardioides seonyuensis sp. nov. and Nocardioides eburneoflavus sp. nov. Isolated from Soil.</title>
        <authorList>
            <person name="Roh S.G."/>
            <person name="Lee C."/>
            <person name="Kim M.-K."/>
            <person name="Kim S.B."/>
        </authorList>
    </citation>
    <scope>NUCLEOTIDE SEQUENCE [LARGE SCALE GENOMIC DNA]</scope>
    <source>
        <strain evidence="3 4">MMS17-SY213</strain>
    </source>
</reference>
<dbReference type="Pfam" id="PF01575">
    <property type="entry name" value="MaoC_dehydratas"/>
    <property type="match status" value="1"/>
</dbReference>
<dbReference type="AlphaFoldDB" id="A0A4Z1CI75"/>
<dbReference type="PANTHER" id="PTHR42993">
    <property type="entry name" value="MAOC-LIKE DEHYDRATASE DOMAIN-CONTAINING PROTEIN"/>
    <property type="match status" value="1"/>
</dbReference>
<dbReference type="InterPro" id="IPR029069">
    <property type="entry name" value="HotDog_dom_sf"/>
</dbReference>
<dbReference type="PANTHER" id="PTHR42993:SF1">
    <property type="entry name" value="MAOC-LIKE DEHYDRATASE DOMAIN-CONTAINING PROTEIN"/>
    <property type="match status" value="1"/>
</dbReference>
<proteinExistence type="inferred from homology"/>
<dbReference type="InterPro" id="IPR039375">
    <property type="entry name" value="NodN-like"/>
</dbReference>
<dbReference type="RefSeq" id="WP_135840564.1">
    <property type="nucleotide sequence ID" value="NZ_SRRO01000001.1"/>
</dbReference>
<gene>
    <name evidence="3" type="ORF">EXE59_20560</name>
</gene>
<protein>
    <submittedName>
        <fullName evidence="3">MaoC family dehydratase</fullName>
    </submittedName>
</protein>
<dbReference type="InterPro" id="IPR002539">
    <property type="entry name" value="MaoC-like_dom"/>
</dbReference>
<comment type="similarity">
    <text evidence="1">Belongs to the enoyl-CoA hydratase/isomerase family.</text>
</comment>
<evidence type="ECO:0000313" key="3">
    <source>
        <dbReference type="EMBL" id="TGN66078.1"/>
    </source>
</evidence>
<evidence type="ECO:0000259" key="2">
    <source>
        <dbReference type="Pfam" id="PF01575"/>
    </source>
</evidence>
<dbReference type="OrthoDB" id="9801735at2"/>
<organism evidence="3 4">
    <name type="scientific">Nocardioides eburneiflavus</name>
    <dbReference type="NCBI Taxonomy" id="2518372"/>
    <lineage>
        <taxon>Bacteria</taxon>
        <taxon>Bacillati</taxon>
        <taxon>Actinomycetota</taxon>
        <taxon>Actinomycetes</taxon>
        <taxon>Propionibacteriales</taxon>
        <taxon>Nocardioidaceae</taxon>
        <taxon>Nocardioides</taxon>
    </lineage>
</organism>
<dbReference type="Proteomes" id="UP000297496">
    <property type="component" value="Unassembled WGS sequence"/>
</dbReference>
<comment type="caution">
    <text evidence="3">The sequence shown here is derived from an EMBL/GenBank/DDBJ whole genome shotgun (WGS) entry which is preliminary data.</text>
</comment>
<dbReference type="SUPFAM" id="SSF54637">
    <property type="entry name" value="Thioesterase/thiol ester dehydrase-isomerase"/>
    <property type="match status" value="1"/>
</dbReference>
<keyword evidence="4" id="KW-1185">Reference proteome</keyword>
<dbReference type="CDD" id="cd03450">
    <property type="entry name" value="NodN"/>
    <property type="match status" value="1"/>
</dbReference>
<evidence type="ECO:0000256" key="1">
    <source>
        <dbReference type="ARBA" id="ARBA00005254"/>
    </source>
</evidence>
<name>A0A4Z1CI75_9ACTN</name>
<sequence length="152" mass="16560">MATSFGTLDEFRAASGTHLGAGPWMAVDQERIQSFADVTEDWQWIHVDVDRAARSDMGSTIAHGYLTLSLLPRLSSGIFEFTGAGKVLNYGLDRVRFLNPVRAGDRIRAHAELVEVTDSGDGALGRVRYTLEIDGRVRPACVVEALMLALPA</sequence>
<evidence type="ECO:0000313" key="4">
    <source>
        <dbReference type="Proteomes" id="UP000297496"/>
    </source>
</evidence>
<dbReference type="EMBL" id="SRRO01000001">
    <property type="protein sequence ID" value="TGN66078.1"/>
    <property type="molecule type" value="Genomic_DNA"/>
</dbReference>
<dbReference type="Gene3D" id="3.10.129.10">
    <property type="entry name" value="Hotdog Thioesterase"/>
    <property type="match status" value="1"/>
</dbReference>
<feature type="domain" description="MaoC-like" evidence="2">
    <location>
        <begin position="12"/>
        <end position="129"/>
    </location>
</feature>
<accession>A0A4Z1CI75</accession>